<organism evidence="1 2">
    <name type="scientific">Pseudomonas migulae</name>
    <dbReference type="NCBI Taxonomy" id="78543"/>
    <lineage>
        <taxon>Bacteria</taxon>
        <taxon>Pseudomonadati</taxon>
        <taxon>Pseudomonadota</taxon>
        <taxon>Gammaproteobacteria</taxon>
        <taxon>Pseudomonadales</taxon>
        <taxon>Pseudomonadaceae</taxon>
        <taxon>Pseudomonas</taxon>
    </lineage>
</organism>
<sequence length="53" mass="5872">MGKSSKKSPTKNRLPALERKKIALVLTDSQRRLLEILATGIEGEEPDVLAGRR</sequence>
<dbReference type="Proteomes" id="UP001243713">
    <property type="component" value="Chromosome"/>
</dbReference>
<keyword evidence="2" id="KW-1185">Reference proteome</keyword>
<accession>A0ABY8MYW7</accession>
<evidence type="ECO:0000313" key="2">
    <source>
        <dbReference type="Proteomes" id="UP001243713"/>
    </source>
</evidence>
<gene>
    <name evidence="1" type="ORF">MOQ58_07425</name>
</gene>
<name>A0ABY8MYW7_9PSED</name>
<dbReference type="EMBL" id="CP093428">
    <property type="protein sequence ID" value="WGK92013.1"/>
    <property type="molecule type" value="Genomic_DNA"/>
</dbReference>
<evidence type="ECO:0000313" key="1">
    <source>
        <dbReference type="EMBL" id="WGK92013.1"/>
    </source>
</evidence>
<reference evidence="1 2" key="1">
    <citation type="submission" date="2022-03" db="EMBL/GenBank/DDBJ databases">
        <title>Plant growth promoting endophytes with ACC deaminase activity.</title>
        <authorList>
            <person name="Charles T."/>
            <person name="Van Dyk A."/>
            <person name="Cheng J."/>
            <person name="Heil J."/>
        </authorList>
    </citation>
    <scope>NUCLEOTIDE SEQUENCE [LARGE SCALE GENOMIC DNA]</scope>
    <source>
        <strain evidence="1 2">8R6</strain>
    </source>
</reference>
<dbReference type="RefSeq" id="WP_192228715.1">
    <property type="nucleotide sequence ID" value="NZ_CP093428.1"/>
</dbReference>
<proteinExistence type="predicted"/>
<protein>
    <submittedName>
        <fullName evidence="1">Uncharacterized protein</fullName>
    </submittedName>
</protein>